<protein>
    <recommendedName>
        <fullName evidence="3">DDE-1 domain-containing protein</fullName>
    </recommendedName>
</protein>
<feature type="compositionally biased region" description="Basic and acidic residues" evidence="1">
    <location>
        <begin position="706"/>
        <end position="715"/>
    </location>
</feature>
<evidence type="ECO:0000256" key="1">
    <source>
        <dbReference type="SAM" id="MobiDB-lite"/>
    </source>
</evidence>
<evidence type="ECO:0000313" key="2">
    <source>
        <dbReference type="EMBL" id="NOV48770.1"/>
    </source>
</evidence>
<feature type="compositionally biased region" description="Polar residues" evidence="1">
    <location>
        <begin position="683"/>
        <end position="704"/>
    </location>
</feature>
<sequence>MDNNIIEPRTLLYDQKKSKAFFKNIEEFTFKKKDLLYQLQSSFRCSNETIEEIRLEMNSTVFLENHWEQIRNQECIFMQELNKYNVTICDILQDLKTPSINDCRLVPNSLFKNEEMDIFKLNGLDSLLISKSCPWNRFLDIGYGIISIIVGLTMIRSFNLKGFAHLITGAAELISGVLHTTKWGHYLQNNIMVNAIRHHYNKVTNNYFGISINPTNDHKKIERVFKHINSSKNTSTRIEVFLKSVNELLIKSLIEHGDSAMLCMNKLQNYINDELKNVKTGAVLKKILHEVFKQLKLETKRSIKYDSYATNIQQYAKNIHISKEHIEEFWSCLYDTCSNTYVLEEYVFEPIEIEEQQNIIKIYLEKHFVEPFIFGGRRVIENLFLKCDLELYESLNDKSDKKEYESLKLKLYEDYHATEVLKEHRSVYIEDIINKSYLSILSNNKLMNKIRKFYLLADLIEDNIMLPEVYLDVMTHILPKILGFDFLTIHVDDTNIMRAYNTPNATTKSHLTITISLVNGKFQLYDNGHINDFKQLLNYPNNLYEAIDGTHDCILSKEKFAEVISTHIREDVQIQKVIKEIWMKIDGNGESDTPKIRRTDVLGEFNYEIEDVSENLNSIVAYKIRNAREESAVYRSEKTLPIPINETNTCNGNLNSLMADGTSDASRNSANNKTEMIPPIPVNESNSQNDNLNTFLADSTQVTDRISADDNKAEKISPMADGTSDASRNSTNNKTEMIPPIPVNESNTQNDNLNTFLADNTQATDRISADDNKAEKISPIPINKTNTRNGNFNSSLKGRTQDASRNSADNKANNIPRPINKTDTTREFNKKQELELKEVLQKFANLFYGLSDEDSRTIIYETAKLNNFPLHFNEDRMVCQTWFEDFKKRHQLNLNINLSPKHKITLFLNQLDELMKKLSLSDGSRIFCLDETCFSGYDKDTDSDKSFTACCIVSANGKAFLPILIMPKVKFSKNILPRECWRSQSDGLPNSDIFPYIIQYFIKNSCSSKQNPTILILDKHHSHMSVKALNIAEKAGVHTLPLDFDISNKLLPFKMGIFESFQTVCKERIKKLSALNKKTSWPVNDVLKFVVPLLRSKISNSECIIKAFKTCGIYPLDKKIFEDNADI</sequence>
<feature type="region of interest" description="Disordered" evidence="1">
    <location>
        <begin position="780"/>
        <end position="822"/>
    </location>
</feature>
<evidence type="ECO:0008006" key="3">
    <source>
        <dbReference type="Google" id="ProtNLM"/>
    </source>
</evidence>
<feature type="compositionally biased region" description="Polar residues" evidence="1">
    <location>
        <begin position="724"/>
        <end position="735"/>
    </location>
</feature>
<dbReference type="EMBL" id="GIIL01005044">
    <property type="protein sequence ID" value="NOV48770.1"/>
    <property type="molecule type" value="Transcribed_RNA"/>
</dbReference>
<proteinExistence type="predicted"/>
<organism evidence="2">
    <name type="scientific">Xenopsylla cheopis</name>
    <name type="common">Oriental rat flea</name>
    <name type="synonym">Pulex cheopis</name>
    <dbReference type="NCBI Taxonomy" id="163159"/>
    <lineage>
        <taxon>Eukaryota</taxon>
        <taxon>Metazoa</taxon>
        <taxon>Ecdysozoa</taxon>
        <taxon>Arthropoda</taxon>
        <taxon>Hexapoda</taxon>
        <taxon>Insecta</taxon>
        <taxon>Pterygota</taxon>
        <taxon>Neoptera</taxon>
        <taxon>Endopterygota</taxon>
        <taxon>Siphonaptera</taxon>
        <taxon>Pulicidae</taxon>
        <taxon>Xenopsyllinae</taxon>
        <taxon>Xenopsylla</taxon>
    </lineage>
</organism>
<accession>A0A6M2DT33</accession>
<dbReference type="AlphaFoldDB" id="A0A6M2DT33"/>
<feature type="compositionally biased region" description="Polar residues" evidence="1">
    <location>
        <begin position="783"/>
        <end position="813"/>
    </location>
</feature>
<feature type="compositionally biased region" description="Polar residues" evidence="1">
    <location>
        <begin position="663"/>
        <end position="674"/>
    </location>
</feature>
<feature type="region of interest" description="Disordered" evidence="1">
    <location>
        <begin position="656"/>
        <end position="748"/>
    </location>
</feature>
<name>A0A6M2DT33_XENCH</name>
<reference evidence="2" key="1">
    <citation type="submission" date="2020-03" db="EMBL/GenBank/DDBJ databases">
        <title>Transcriptomic Profiling of the Digestive Tract of the Rat Flea, Xenopsylla cheopis, Following Blood Feeding and Infection with Yersinia pestis.</title>
        <authorList>
            <person name="Bland D.M."/>
            <person name="Martens C.A."/>
            <person name="Virtaneva K."/>
            <person name="Kanakabandi K."/>
            <person name="Long D."/>
            <person name="Rosenke R."/>
            <person name="Saturday G.A."/>
            <person name="Hoyt F.H."/>
            <person name="Bruno D.P."/>
            <person name="Ribeiro J.M.C."/>
            <person name="Hinnebusch J."/>
        </authorList>
    </citation>
    <scope>NUCLEOTIDE SEQUENCE</scope>
</reference>